<dbReference type="EMBL" id="CP001616">
    <property type="protein sequence ID" value="ACQ94486.1"/>
    <property type="molecule type" value="Genomic_DNA"/>
</dbReference>
<dbReference type="Gene3D" id="3.40.190.10">
    <property type="entry name" value="Periplasmic binding protein-like II"/>
    <property type="match status" value="2"/>
</dbReference>
<dbReference type="GO" id="GO:0003677">
    <property type="term" value="F:DNA binding"/>
    <property type="evidence" value="ECO:0007669"/>
    <property type="project" value="UniProtKB-KW"/>
</dbReference>
<dbReference type="Gene3D" id="1.10.10.10">
    <property type="entry name" value="Winged helix-like DNA-binding domain superfamily/Winged helix DNA-binding domain"/>
    <property type="match status" value="1"/>
</dbReference>
<dbReference type="PANTHER" id="PTHR30346:SF0">
    <property type="entry name" value="HCA OPERON TRANSCRIPTIONAL ACTIVATOR HCAR"/>
    <property type="match status" value="1"/>
</dbReference>
<evidence type="ECO:0000313" key="7">
    <source>
        <dbReference type="Proteomes" id="UP000009073"/>
    </source>
</evidence>
<dbReference type="InterPro" id="IPR005119">
    <property type="entry name" value="LysR_subst-bd"/>
</dbReference>
<dbReference type="InterPro" id="IPR000847">
    <property type="entry name" value="LysR_HTH_N"/>
</dbReference>
<dbReference type="RefSeq" id="WP_015879935.1">
    <property type="nucleotide sequence ID" value="NC_012691.1"/>
</dbReference>
<evidence type="ECO:0000256" key="4">
    <source>
        <dbReference type="ARBA" id="ARBA00023163"/>
    </source>
</evidence>
<dbReference type="GO" id="GO:0003700">
    <property type="term" value="F:DNA-binding transcription factor activity"/>
    <property type="evidence" value="ECO:0007669"/>
    <property type="project" value="InterPro"/>
</dbReference>
<dbReference type="Pfam" id="PF03466">
    <property type="entry name" value="LysR_substrate"/>
    <property type="match status" value="1"/>
</dbReference>
<keyword evidence="4" id="KW-0804">Transcription</keyword>
<dbReference type="InterPro" id="IPR036390">
    <property type="entry name" value="WH_DNA-bd_sf"/>
</dbReference>
<evidence type="ECO:0000256" key="3">
    <source>
        <dbReference type="ARBA" id="ARBA00023125"/>
    </source>
</evidence>
<feature type="domain" description="HTH lysR-type" evidence="5">
    <location>
        <begin position="1"/>
        <end position="58"/>
    </location>
</feature>
<accession>C4LCI2</accession>
<evidence type="ECO:0000259" key="5">
    <source>
        <dbReference type="PROSITE" id="PS50931"/>
    </source>
</evidence>
<dbReference type="HOGENOM" id="CLU_039613_6_4_6"/>
<dbReference type="AlphaFoldDB" id="C4LCI2"/>
<keyword evidence="7" id="KW-1185">Reference proteome</keyword>
<organism evidence="6 7">
    <name type="scientific">Tolumonas auensis (strain DSM 9187 / NBRC 110442 / TA 4)</name>
    <dbReference type="NCBI Taxonomy" id="595494"/>
    <lineage>
        <taxon>Bacteria</taxon>
        <taxon>Pseudomonadati</taxon>
        <taxon>Pseudomonadota</taxon>
        <taxon>Gammaproteobacteria</taxon>
        <taxon>Aeromonadales</taxon>
        <taxon>Aeromonadaceae</taxon>
        <taxon>Tolumonas</taxon>
    </lineage>
</organism>
<dbReference type="Pfam" id="PF00126">
    <property type="entry name" value="HTH_1"/>
    <property type="match status" value="1"/>
</dbReference>
<dbReference type="SUPFAM" id="SSF46785">
    <property type="entry name" value="Winged helix' DNA-binding domain"/>
    <property type="match status" value="1"/>
</dbReference>
<sequence length="308" mass="34591">MDIRQLKYFIAVAEEQNFGRAAERLHRSQPPLTRQIQTLEEELGVLLFRRTAKGVELTQAGETLQRDAMNILALVKQATERAQLAAKGQIGILDVGVYGSASLNTIPALLSIFSEKHPDVEIRLHNAHRSIQLEALRQRRVLIAFDRYRPEDTDLAVELVSQEPLIVAFKQNHPLAAKEIVSIEDLRNEPMSMPAALNTLTVNAALNLCRAHGFEPRLVNEATDVITGLVTLASSQHGVALIPASVATLQIPGLVFRPLKETREIFMELNCFYLKDEASPLLRELLQVVHEYRRENERMLRESISVQA</sequence>
<dbReference type="PROSITE" id="PS50931">
    <property type="entry name" value="HTH_LYSR"/>
    <property type="match status" value="1"/>
</dbReference>
<reference evidence="7" key="1">
    <citation type="submission" date="2009-05" db="EMBL/GenBank/DDBJ databases">
        <title>Complete sequence of Tolumonas auensis DSM 9187.</title>
        <authorList>
            <consortium name="US DOE Joint Genome Institute"/>
            <person name="Lucas S."/>
            <person name="Copeland A."/>
            <person name="Lapidus A."/>
            <person name="Glavina del Rio T."/>
            <person name="Tice H."/>
            <person name="Bruce D."/>
            <person name="Goodwin L."/>
            <person name="Pitluck S."/>
            <person name="Chertkov O."/>
            <person name="Brettin T."/>
            <person name="Detter J.C."/>
            <person name="Han C."/>
            <person name="Larimer F."/>
            <person name="Land M."/>
            <person name="Hauser L."/>
            <person name="Kyrpides N."/>
            <person name="Mikhailova N."/>
            <person name="Spring S."/>
            <person name="Beller H."/>
        </authorList>
    </citation>
    <scope>NUCLEOTIDE SEQUENCE [LARGE SCALE GENOMIC DNA]</scope>
    <source>
        <strain evidence="7">DSM 9187 / TA4</strain>
    </source>
</reference>
<dbReference type="STRING" id="595494.Tola_2897"/>
<protein>
    <submittedName>
        <fullName evidence="6">Transcriptional regulator, LysR family</fullName>
    </submittedName>
</protein>
<reference evidence="6 7" key="2">
    <citation type="journal article" date="2011" name="Stand. Genomic Sci.">
        <title>Complete genome sequence of Tolumonas auensis type strain (TA 4).</title>
        <authorList>
            <person name="Chertkov O."/>
            <person name="Copeland A."/>
            <person name="Lucas S."/>
            <person name="Lapidus A."/>
            <person name="Berry K.W."/>
            <person name="Detter J.C."/>
            <person name="Del Rio T.G."/>
            <person name="Hammon N."/>
            <person name="Dalin E."/>
            <person name="Tice H."/>
            <person name="Pitluck S."/>
            <person name="Richardson P."/>
            <person name="Bruce D."/>
            <person name="Goodwin L."/>
            <person name="Han C."/>
            <person name="Tapia R."/>
            <person name="Saunders E."/>
            <person name="Schmutz J."/>
            <person name="Brettin T."/>
            <person name="Larimer F."/>
            <person name="Land M."/>
            <person name="Hauser L."/>
            <person name="Spring S."/>
            <person name="Rohde M."/>
            <person name="Kyrpides N.C."/>
            <person name="Ivanova N."/>
            <person name="Goker M."/>
            <person name="Beller H.R."/>
            <person name="Klenk H.P."/>
            <person name="Woyke T."/>
        </authorList>
    </citation>
    <scope>NUCLEOTIDE SEQUENCE [LARGE SCALE GENOMIC DNA]</scope>
    <source>
        <strain evidence="7">DSM 9187 / TA4</strain>
    </source>
</reference>
<dbReference type="PRINTS" id="PR00039">
    <property type="entry name" value="HTHLYSR"/>
</dbReference>
<dbReference type="InterPro" id="IPR036388">
    <property type="entry name" value="WH-like_DNA-bd_sf"/>
</dbReference>
<keyword evidence="3" id="KW-0238">DNA-binding</keyword>
<dbReference type="CDD" id="cd08446">
    <property type="entry name" value="PBP2_Chlorocatechol"/>
    <property type="match status" value="1"/>
</dbReference>
<gene>
    <name evidence="6" type="ordered locus">Tola_2897</name>
</gene>
<evidence type="ECO:0000313" key="6">
    <source>
        <dbReference type="EMBL" id="ACQ94486.1"/>
    </source>
</evidence>
<name>C4LCI2_TOLAT</name>
<evidence type="ECO:0000256" key="2">
    <source>
        <dbReference type="ARBA" id="ARBA00023015"/>
    </source>
</evidence>
<dbReference type="GO" id="GO:0032993">
    <property type="term" value="C:protein-DNA complex"/>
    <property type="evidence" value="ECO:0007669"/>
    <property type="project" value="TreeGrafter"/>
</dbReference>
<dbReference type="eggNOG" id="COG0583">
    <property type="taxonomic scope" value="Bacteria"/>
</dbReference>
<evidence type="ECO:0000256" key="1">
    <source>
        <dbReference type="ARBA" id="ARBA00009437"/>
    </source>
</evidence>
<keyword evidence="2" id="KW-0805">Transcription regulation</keyword>
<dbReference type="Proteomes" id="UP000009073">
    <property type="component" value="Chromosome"/>
</dbReference>
<dbReference type="FunFam" id="1.10.10.10:FF:000001">
    <property type="entry name" value="LysR family transcriptional regulator"/>
    <property type="match status" value="1"/>
</dbReference>
<proteinExistence type="inferred from homology"/>
<dbReference type="PANTHER" id="PTHR30346">
    <property type="entry name" value="TRANSCRIPTIONAL DUAL REGULATOR HCAR-RELATED"/>
    <property type="match status" value="1"/>
</dbReference>
<dbReference type="KEGG" id="tau:Tola_2897"/>
<comment type="similarity">
    <text evidence="1">Belongs to the LysR transcriptional regulatory family.</text>
</comment>
<dbReference type="SUPFAM" id="SSF53850">
    <property type="entry name" value="Periplasmic binding protein-like II"/>
    <property type="match status" value="1"/>
</dbReference>